<evidence type="ECO:0000313" key="4">
    <source>
        <dbReference type="Proteomes" id="UP000736672"/>
    </source>
</evidence>
<dbReference type="OrthoDB" id="5099158at2759"/>
<reference evidence="3" key="1">
    <citation type="journal article" date="2021" name="Nat. Commun.">
        <title>Genetic determinants of endophytism in the Arabidopsis root mycobiome.</title>
        <authorList>
            <person name="Mesny F."/>
            <person name="Miyauchi S."/>
            <person name="Thiergart T."/>
            <person name="Pickel B."/>
            <person name="Atanasova L."/>
            <person name="Karlsson M."/>
            <person name="Huettel B."/>
            <person name="Barry K.W."/>
            <person name="Haridas S."/>
            <person name="Chen C."/>
            <person name="Bauer D."/>
            <person name="Andreopoulos W."/>
            <person name="Pangilinan J."/>
            <person name="LaButti K."/>
            <person name="Riley R."/>
            <person name="Lipzen A."/>
            <person name="Clum A."/>
            <person name="Drula E."/>
            <person name="Henrissat B."/>
            <person name="Kohler A."/>
            <person name="Grigoriev I.V."/>
            <person name="Martin F.M."/>
            <person name="Hacquard S."/>
        </authorList>
    </citation>
    <scope>NUCLEOTIDE SEQUENCE</scope>
    <source>
        <strain evidence="3">FSSC 5 MPI-SDFR-AT-0091</strain>
    </source>
</reference>
<comment type="caution">
    <text evidence="3">The sequence shown here is derived from an EMBL/GenBank/DDBJ whole genome shotgun (WGS) entry which is preliminary data.</text>
</comment>
<keyword evidence="2" id="KW-1133">Transmembrane helix</keyword>
<evidence type="ECO:0000256" key="2">
    <source>
        <dbReference type="SAM" id="Phobius"/>
    </source>
</evidence>
<protein>
    <submittedName>
        <fullName evidence="3">Uncharacterized protein</fullName>
    </submittedName>
</protein>
<keyword evidence="4" id="KW-1185">Reference proteome</keyword>
<dbReference type="EMBL" id="JAGTJS010000009">
    <property type="protein sequence ID" value="KAH7258497.1"/>
    <property type="molecule type" value="Genomic_DNA"/>
</dbReference>
<dbReference type="Proteomes" id="UP000736672">
    <property type="component" value="Unassembled WGS sequence"/>
</dbReference>
<keyword evidence="2" id="KW-0812">Transmembrane</keyword>
<feature type="compositionally biased region" description="Basic and acidic residues" evidence="1">
    <location>
        <begin position="100"/>
        <end position="121"/>
    </location>
</feature>
<dbReference type="AlphaFoldDB" id="A0A9P9HJZ8"/>
<keyword evidence="2" id="KW-0472">Membrane</keyword>
<accession>A0A9P9HJZ8</accession>
<sequence length="121" mass="12585">MGEKTDLFFGLVGRSLVRHAIVGVLTAGVGNAVMLVGDVLDTMDTMDTIDAMDAANATASDSSTSSSGGGGVHFCGSSGDDVDGYKYDKQAGVYQSSPDDYYHGRTENGETYDDLKKAGKV</sequence>
<evidence type="ECO:0000313" key="3">
    <source>
        <dbReference type="EMBL" id="KAH7258497.1"/>
    </source>
</evidence>
<feature type="region of interest" description="Disordered" evidence="1">
    <location>
        <begin position="94"/>
        <end position="121"/>
    </location>
</feature>
<proteinExistence type="predicted"/>
<name>A0A9P9HJZ8_FUSSL</name>
<feature type="transmembrane region" description="Helical" evidence="2">
    <location>
        <begin position="20"/>
        <end position="40"/>
    </location>
</feature>
<evidence type="ECO:0000256" key="1">
    <source>
        <dbReference type="SAM" id="MobiDB-lite"/>
    </source>
</evidence>
<organism evidence="3 4">
    <name type="scientific">Fusarium solani</name>
    <name type="common">Filamentous fungus</name>
    <dbReference type="NCBI Taxonomy" id="169388"/>
    <lineage>
        <taxon>Eukaryota</taxon>
        <taxon>Fungi</taxon>
        <taxon>Dikarya</taxon>
        <taxon>Ascomycota</taxon>
        <taxon>Pezizomycotina</taxon>
        <taxon>Sordariomycetes</taxon>
        <taxon>Hypocreomycetidae</taxon>
        <taxon>Hypocreales</taxon>
        <taxon>Nectriaceae</taxon>
        <taxon>Fusarium</taxon>
        <taxon>Fusarium solani species complex</taxon>
    </lineage>
</organism>
<gene>
    <name evidence="3" type="ORF">B0J15DRAFT_465757</name>
</gene>